<sequence>MITQRGITNVVSICSKLKSLSLVKCGSRRFASTRFGSSSLAFVGKLCHQFHHLDLSGLTRITDAGLLPLLERLEEAVTPRADTTGQPDSEMICNWSCIALAKVAIPESLGNIKFIR</sequence>
<comment type="caution">
    <text evidence="1">The sequence shown here is derived from an EMBL/GenBank/DDBJ whole genome shotgun (WGS) entry which is preliminary data.</text>
</comment>
<protein>
    <submittedName>
        <fullName evidence="1">Uncharacterized protein</fullName>
    </submittedName>
</protein>
<evidence type="ECO:0000313" key="1">
    <source>
        <dbReference type="EMBL" id="TMW97643.1"/>
    </source>
</evidence>
<dbReference type="EMBL" id="RXGB01001765">
    <property type="protein sequence ID" value="TMW97643.1"/>
    <property type="molecule type" value="Genomic_DNA"/>
</dbReference>
<organism evidence="1">
    <name type="scientific">Solanum chilense</name>
    <name type="common">Tomato</name>
    <name type="synonym">Lycopersicon chilense</name>
    <dbReference type="NCBI Taxonomy" id="4083"/>
    <lineage>
        <taxon>Eukaryota</taxon>
        <taxon>Viridiplantae</taxon>
        <taxon>Streptophyta</taxon>
        <taxon>Embryophyta</taxon>
        <taxon>Tracheophyta</taxon>
        <taxon>Spermatophyta</taxon>
        <taxon>Magnoliopsida</taxon>
        <taxon>eudicotyledons</taxon>
        <taxon>Gunneridae</taxon>
        <taxon>Pentapetalae</taxon>
        <taxon>asterids</taxon>
        <taxon>lamiids</taxon>
        <taxon>Solanales</taxon>
        <taxon>Solanaceae</taxon>
        <taxon>Solanoideae</taxon>
        <taxon>Solaneae</taxon>
        <taxon>Solanum</taxon>
        <taxon>Solanum subgen. Lycopersicon</taxon>
    </lineage>
</organism>
<proteinExistence type="predicted"/>
<dbReference type="SUPFAM" id="SSF52047">
    <property type="entry name" value="RNI-like"/>
    <property type="match status" value="1"/>
</dbReference>
<dbReference type="InterPro" id="IPR032675">
    <property type="entry name" value="LRR_dom_sf"/>
</dbReference>
<accession>A0A6N2BZW0</accession>
<dbReference type="Gene3D" id="3.80.10.10">
    <property type="entry name" value="Ribonuclease Inhibitor"/>
    <property type="match status" value="1"/>
</dbReference>
<dbReference type="AlphaFoldDB" id="A0A6N2BZW0"/>
<name>A0A6N2BZW0_SOLCI</name>
<reference evidence="1" key="1">
    <citation type="submission" date="2019-05" db="EMBL/GenBank/DDBJ databases">
        <title>The de novo reference genome and transcriptome assemblies of the wild tomato species Solanum chilense.</title>
        <authorList>
            <person name="Stam R."/>
            <person name="Nosenko T."/>
            <person name="Hoerger A.C."/>
            <person name="Stephan W."/>
            <person name="Seidel M.A."/>
            <person name="Kuhn J.M.M."/>
            <person name="Haberer G."/>
            <person name="Tellier A."/>
        </authorList>
    </citation>
    <scope>NUCLEOTIDE SEQUENCE</scope>
    <source>
        <tissue evidence="1">Mature leaves</tissue>
    </source>
</reference>
<gene>
    <name evidence="1" type="ORF">EJD97_005209</name>
</gene>